<dbReference type="RefSeq" id="XP_014153448.1">
    <property type="nucleotide sequence ID" value="XM_014297973.1"/>
</dbReference>
<dbReference type="InterPro" id="IPR036457">
    <property type="entry name" value="PPM-type-like_dom_sf"/>
</dbReference>
<keyword evidence="2" id="KW-1133">Transmembrane helix</keyword>
<evidence type="ECO:0000256" key="2">
    <source>
        <dbReference type="SAM" id="Phobius"/>
    </source>
</evidence>
<name>A0A0L0FSH8_9EUKA</name>
<dbReference type="AlphaFoldDB" id="A0A0L0FSH8"/>
<dbReference type="Gene3D" id="3.60.40.10">
    <property type="entry name" value="PPM-type phosphatase domain"/>
    <property type="match status" value="1"/>
</dbReference>
<evidence type="ECO:0000256" key="1">
    <source>
        <dbReference type="SAM" id="MobiDB-lite"/>
    </source>
</evidence>
<keyword evidence="4" id="KW-1185">Reference proteome</keyword>
<feature type="region of interest" description="Disordered" evidence="1">
    <location>
        <begin position="99"/>
        <end position="167"/>
    </location>
</feature>
<gene>
    <name evidence="3" type="ORF">SARC_08065</name>
</gene>
<reference evidence="3 4" key="1">
    <citation type="submission" date="2011-02" db="EMBL/GenBank/DDBJ databases">
        <title>The Genome Sequence of Sphaeroforma arctica JP610.</title>
        <authorList>
            <consortium name="The Broad Institute Genome Sequencing Platform"/>
            <person name="Russ C."/>
            <person name="Cuomo C."/>
            <person name="Young S.K."/>
            <person name="Zeng Q."/>
            <person name="Gargeya S."/>
            <person name="Alvarado L."/>
            <person name="Berlin A."/>
            <person name="Chapman S.B."/>
            <person name="Chen Z."/>
            <person name="Freedman E."/>
            <person name="Gellesch M."/>
            <person name="Goldberg J."/>
            <person name="Griggs A."/>
            <person name="Gujja S."/>
            <person name="Heilman E."/>
            <person name="Heiman D."/>
            <person name="Howarth C."/>
            <person name="Mehta T."/>
            <person name="Neiman D."/>
            <person name="Pearson M."/>
            <person name="Roberts A."/>
            <person name="Saif S."/>
            <person name="Shea T."/>
            <person name="Shenoy N."/>
            <person name="Sisk P."/>
            <person name="Stolte C."/>
            <person name="Sykes S."/>
            <person name="White J."/>
            <person name="Yandava C."/>
            <person name="Burger G."/>
            <person name="Gray M.W."/>
            <person name="Holland P.W.H."/>
            <person name="King N."/>
            <person name="Lang F.B.F."/>
            <person name="Roger A.J."/>
            <person name="Ruiz-Trillo I."/>
            <person name="Haas B."/>
            <person name="Nusbaum C."/>
            <person name="Birren B."/>
        </authorList>
    </citation>
    <scope>NUCLEOTIDE SEQUENCE [LARGE SCALE GENOMIC DNA]</scope>
    <source>
        <strain evidence="3 4">JP610</strain>
    </source>
</reference>
<dbReference type="GeneID" id="25908569"/>
<sequence length="232" mass="24888">MARNKPRGPGPGPRTKLERFIQDNSESGLETNGLLVGVFDGHSGQFASAFARKMFPKELAVIVADGQGESRVAAVEQALRHTFANVSGCMRQYVLAHQTTDPDTAPAPRSPPRNSGPVRNADTRARIERISGQSKGIAGQNGAAAERTEGSVTEDAAHTEQTSRADGSFRIGSKEHIAGCAVLVVVVLQGMCCCVRGVLYFQSPYTKMPLFSLPLIQITSYVQWSVLPTSTM</sequence>
<keyword evidence="2" id="KW-0812">Transmembrane</keyword>
<organism evidence="3 4">
    <name type="scientific">Sphaeroforma arctica JP610</name>
    <dbReference type="NCBI Taxonomy" id="667725"/>
    <lineage>
        <taxon>Eukaryota</taxon>
        <taxon>Ichthyosporea</taxon>
        <taxon>Ichthyophonida</taxon>
        <taxon>Sphaeroforma</taxon>
    </lineage>
</organism>
<protein>
    <recommendedName>
        <fullName evidence="5">PPM-type phosphatase domain-containing protein</fullName>
    </recommendedName>
</protein>
<accession>A0A0L0FSH8</accession>
<evidence type="ECO:0000313" key="4">
    <source>
        <dbReference type="Proteomes" id="UP000054560"/>
    </source>
</evidence>
<keyword evidence="2" id="KW-0472">Membrane</keyword>
<dbReference type="Proteomes" id="UP000054560">
    <property type="component" value="Unassembled WGS sequence"/>
</dbReference>
<evidence type="ECO:0008006" key="5">
    <source>
        <dbReference type="Google" id="ProtNLM"/>
    </source>
</evidence>
<feature type="transmembrane region" description="Helical" evidence="2">
    <location>
        <begin position="177"/>
        <end position="201"/>
    </location>
</feature>
<dbReference type="EMBL" id="KQ242285">
    <property type="protein sequence ID" value="KNC79546.1"/>
    <property type="molecule type" value="Genomic_DNA"/>
</dbReference>
<proteinExistence type="predicted"/>
<dbReference type="SUPFAM" id="SSF81606">
    <property type="entry name" value="PP2C-like"/>
    <property type="match status" value="1"/>
</dbReference>
<evidence type="ECO:0000313" key="3">
    <source>
        <dbReference type="EMBL" id="KNC79546.1"/>
    </source>
</evidence>